<dbReference type="RefSeq" id="WP_058265143.1">
    <property type="nucleotide sequence ID" value="NZ_FMYN01000002.1"/>
</dbReference>
<dbReference type="PANTHER" id="PTHR42759">
    <property type="entry name" value="MOXR FAMILY PROTEIN"/>
    <property type="match status" value="1"/>
</dbReference>
<organism evidence="2 3">
    <name type="scientific">Exiguobacterium indicum</name>
    <dbReference type="NCBI Taxonomy" id="296995"/>
    <lineage>
        <taxon>Bacteria</taxon>
        <taxon>Bacillati</taxon>
        <taxon>Bacillota</taxon>
        <taxon>Bacilli</taxon>
        <taxon>Bacillales</taxon>
        <taxon>Bacillales Family XII. Incertae Sedis</taxon>
        <taxon>Exiguobacterium</taxon>
    </lineage>
</organism>
<gene>
    <name evidence="2" type="ORF">AS033_07950</name>
</gene>
<dbReference type="InterPro" id="IPR011703">
    <property type="entry name" value="ATPase_AAA-3"/>
</dbReference>
<evidence type="ECO:0000313" key="3">
    <source>
        <dbReference type="Proteomes" id="UP000053797"/>
    </source>
</evidence>
<sequence length="307" mass="34003">MKLQQLKDQLNSIYLGKPDVIDLCLTALIAEGHILLEDVPGTGKTMLAKALAQSFESAFSRIQFTADLLPSDVIGSDFFNLKTQEFENKRGPLFANVVLIDEINRAVPRTQSALLEAMEERQVSIGGTTYQMPAPFFVIATQNPIESAGTFPLPDAQLDRFMVAIEVGYPDFENERRLLSEILTNVRRSAVGIASGGDLISWQEEARRVHASQDVLDYLLHIVQATRNHELIEVGVSPRGAIALLRASQSYAFLNQRDFIIPEDIKYLAKYVLSHRLTLTLEGGIKTTKAAVLTHILDDVPVPVEMG</sequence>
<dbReference type="Gene3D" id="1.10.8.80">
    <property type="entry name" value="Magnesium chelatase subunit I, C-Terminal domain"/>
    <property type="match status" value="1"/>
</dbReference>
<evidence type="ECO:0000259" key="1">
    <source>
        <dbReference type="SMART" id="SM00382"/>
    </source>
</evidence>
<dbReference type="SUPFAM" id="SSF52540">
    <property type="entry name" value="P-loop containing nucleoside triphosphate hydrolases"/>
    <property type="match status" value="1"/>
</dbReference>
<reference evidence="2 3" key="1">
    <citation type="journal article" date="2015" name="Int. J. Syst. Evol. Microbiol.">
        <title>Exiguobacterium enclense sp. nov., isolated from sediment.</title>
        <authorList>
            <person name="Dastager S.G."/>
            <person name="Mawlankar R."/>
            <person name="Sonalkar V.V."/>
            <person name="Thorat M.N."/>
            <person name="Mual P."/>
            <person name="Verma A."/>
            <person name="Krishnamurthi S."/>
            <person name="Tang S.K."/>
            <person name="Li W.J."/>
        </authorList>
    </citation>
    <scope>NUCLEOTIDE SEQUENCE [LARGE SCALE GENOMIC DNA]</scope>
    <source>
        <strain evidence="2 3">NIO-1109</strain>
    </source>
</reference>
<dbReference type="GO" id="GO:0005524">
    <property type="term" value="F:ATP binding"/>
    <property type="evidence" value="ECO:0007669"/>
    <property type="project" value="InterPro"/>
</dbReference>
<accession>A0A0V8GG93</accession>
<proteinExistence type="predicted"/>
<feature type="domain" description="AAA+ ATPase" evidence="1">
    <location>
        <begin position="30"/>
        <end position="171"/>
    </location>
</feature>
<dbReference type="PANTHER" id="PTHR42759:SF5">
    <property type="entry name" value="METHANOL DEHYDROGENASE REGULATOR"/>
    <property type="match status" value="1"/>
</dbReference>
<dbReference type="EMBL" id="LNQL01000002">
    <property type="protein sequence ID" value="KSU49291.1"/>
    <property type="molecule type" value="Genomic_DNA"/>
</dbReference>
<dbReference type="AlphaFoldDB" id="A0A0V8GG93"/>
<protein>
    <submittedName>
        <fullName evidence="2">Magnesium chelatase</fullName>
    </submittedName>
</protein>
<dbReference type="SMART" id="SM00382">
    <property type="entry name" value="AAA"/>
    <property type="match status" value="1"/>
</dbReference>
<dbReference type="Pfam" id="PF17863">
    <property type="entry name" value="AAA_lid_2"/>
    <property type="match status" value="1"/>
</dbReference>
<comment type="caution">
    <text evidence="2">The sequence shown here is derived from an EMBL/GenBank/DDBJ whole genome shotgun (WGS) entry which is preliminary data.</text>
</comment>
<dbReference type="InterPro" id="IPR041628">
    <property type="entry name" value="ChlI/MoxR_AAA_lid"/>
</dbReference>
<evidence type="ECO:0000313" key="2">
    <source>
        <dbReference type="EMBL" id="KSU49291.1"/>
    </source>
</evidence>
<dbReference type="GO" id="GO:0016887">
    <property type="term" value="F:ATP hydrolysis activity"/>
    <property type="evidence" value="ECO:0007669"/>
    <property type="project" value="InterPro"/>
</dbReference>
<dbReference type="InterPro" id="IPR027417">
    <property type="entry name" value="P-loop_NTPase"/>
</dbReference>
<dbReference type="InterPro" id="IPR003593">
    <property type="entry name" value="AAA+_ATPase"/>
</dbReference>
<name>A0A0V8GG93_9BACL</name>
<dbReference type="Gene3D" id="3.40.50.300">
    <property type="entry name" value="P-loop containing nucleotide triphosphate hydrolases"/>
    <property type="match status" value="1"/>
</dbReference>
<dbReference type="OrthoDB" id="9808397at2"/>
<dbReference type="Proteomes" id="UP000053797">
    <property type="component" value="Unassembled WGS sequence"/>
</dbReference>
<dbReference type="PIRSF" id="PIRSF002849">
    <property type="entry name" value="AAA_ATPase_chaperone_MoxR_prd"/>
    <property type="match status" value="1"/>
</dbReference>
<dbReference type="InterPro" id="IPR050764">
    <property type="entry name" value="CbbQ/NirQ/NorQ/GpvN"/>
</dbReference>
<dbReference type="Pfam" id="PF07726">
    <property type="entry name" value="AAA_3"/>
    <property type="match status" value="1"/>
</dbReference>